<feature type="domain" description="SAP" evidence="2">
    <location>
        <begin position="76"/>
        <end position="108"/>
    </location>
</feature>
<dbReference type="EMBL" id="MN738884">
    <property type="protein sequence ID" value="QHT29866.1"/>
    <property type="molecule type" value="Genomic_DNA"/>
</dbReference>
<dbReference type="SUPFAM" id="SSF68906">
    <property type="entry name" value="SAP domain"/>
    <property type="match status" value="1"/>
</dbReference>
<reference evidence="3" key="1">
    <citation type="journal article" date="2020" name="Nature">
        <title>Giant virus diversity and host interactions through global metagenomics.</title>
        <authorList>
            <person name="Schulz F."/>
            <person name="Roux S."/>
            <person name="Paez-Espino D."/>
            <person name="Jungbluth S."/>
            <person name="Walsh D.A."/>
            <person name="Denef V.J."/>
            <person name="McMahon K.D."/>
            <person name="Konstantinidis K.T."/>
            <person name="Eloe-Fadrosh E.A."/>
            <person name="Kyrpides N.C."/>
            <person name="Woyke T."/>
        </authorList>
    </citation>
    <scope>NUCLEOTIDE SEQUENCE</scope>
    <source>
        <strain evidence="3">GVMAG-M-3300009068-24</strain>
    </source>
</reference>
<dbReference type="InterPro" id="IPR003034">
    <property type="entry name" value="SAP_dom"/>
</dbReference>
<proteinExistence type="predicted"/>
<evidence type="ECO:0000259" key="2">
    <source>
        <dbReference type="Pfam" id="PF02037"/>
    </source>
</evidence>
<dbReference type="Pfam" id="PF02037">
    <property type="entry name" value="SAP"/>
    <property type="match status" value="1"/>
</dbReference>
<dbReference type="AlphaFoldDB" id="A0A6C0EL21"/>
<evidence type="ECO:0000313" key="3">
    <source>
        <dbReference type="EMBL" id="QHT29866.1"/>
    </source>
</evidence>
<dbReference type="PROSITE" id="PS50096">
    <property type="entry name" value="IQ"/>
    <property type="match status" value="1"/>
</dbReference>
<organism evidence="3">
    <name type="scientific">viral metagenome</name>
    <dbReference type="NCBI Taxonomy" id="1070528"/>
    <lineage>
        <taxon>unclassified sequences</taxon>
        <taxon>metagenomes</taxon>
        <taxon>organismal metagenomes</taxon>
    </lineage>
</organism>
<dbReference type="InterPro" id="IPR036361">
    <property type="entry name" value="SAP_dom_sf"/>
</dbReference>
<protein>
    <recommendedName>
        <fullName evidence="2">SAP domain-containing protein</fullName>
    </recommendedName>
</protein>
<feature type="region of interest" description="Disordered" evidence="1">
    <location>
        <begin position="275"/>
        <end position="304"/>
    </location>
</feature>
<accession>A0A6C0EL21</accession>
<sequence>MIEESPTPPLPPHGSCGQIAPCQDTEFHDTSHCMYANLPVVSSAKKVPKKRCGPTKERHINLSLTFRDYVRSGVQLKTYKVAELKAVAKYNRLHITGNKPTLIQRIEQCFQSNVSAVVVQKYLRRFFVRRSYQLRGPAFRARGTCVNETDFFTLEPLAEIPWQAFYSYTDDAKFTYGFNVCSLMTLLKRKGSAMVNPYNRAKLPESVVADFIRLYLYMITLYSEHINEEDADPYTRNNYAKPVNVHLLIQGYYHGFYPERGGRALRVGLPPATTTATTTLNPREPPQQNTLVTDAPTSRSPGSGVAVTVEHLERTMARIQDIRTRPLVARMQELFMEIDQLGNYTDARWFQRLSKRQCFMFYGHLYDTWRYRARIPQSTKLRVCPLGDPFLNVMPMRMRIDEVTEDEIRAGCLTVMENMVYTAQDVEDRKLGALYVLMSLTFVSLEARHNLMWLYESIVV</sequence>
<feature type="compositionally biased region" description="Polar residues" evidence="1">
    <location>
        <begin position="286"/>
        <end position="301"/>
    </location>
</feature>
<name>A0A6C0EL21_9ZZZZ</name>
<dbReference type="Gene3D" id="1.10.720.30">
    <property type="entry name" value="SAP domain"/>
    <property type="match status" value="1"/>
</dbReference>
<evidence type="ECO:0000256" key="1">
    <source>
        <dbReference type="SAM" id="MobiDB-lite"/>
    </source>
</evidence>